<dbReference type="GO" id="GO:0005886">
    <property type="term" value="C:plasma membrane"/>
    <property type="evidence" value="ECO:0007669"/>
    <property type="project" value="TreeGrafter"/>
</dbReference>
<dbReference type="Pfam" id="PF00072">
    <property type="entry name" value="Response_reg"/>
    <property type="match status" value="1"/>
</dbReference>
<comment type="caution">
    <text evidence="13">The sequence shown here is derived from an EMBL/GenBank/DDBJ whole genome shotgun (WGS) entry which is preliminary data.</text>
</comment>
<dbReference type="SUPFAM" id="SSF52172">
    <property type="entry name" value="CheY-like"/>
    <property type="match status" value="1"/>
</dbReference>
<evidence type="ECO:0000256" key="1">
    <source>
        <dbReference type="ARBA" id="ARBA00000085"/>
    </source>
</evidence>
<dbReference type="PRINTS" id="PR00344">
    <property type="entry name" value="BCTRLSENSOR"/>
</dbReference>
<sequence>MDTLTEQTMTLMEYLHKMAKTFIILVIFLLNTVNVLGESSSTFKPGSEDRILILNAYTGSSRWSNDFIIPIYNSFQHKNSPYVVDVEHMGSQFMQLQNTENLSEYEKRLFEKYADNPPRLLILLGSASWGLLKDDIEKQWKDVPVILCTETDYVGPQEAYLKRQAIPVGERTPLKDYKGDLSLTVFYVPAYLKETISLMQDLMPKMDELIFLSDARYISAQFRSDLEEIVSKDFPELELKNYVAGDMTTDALADSLNHAEENSGVLFCSWYQQDVQNGNVVLTNNISRILSYYSSSPIFSLDNTGLQRNGLVGGYFFDEKTIGKKVIEIVGNVLSGENKIGAQMVSCGTPIPMFNYHDLVEAGLSTKLCPPNSVFYMMPPTFWQQHKYGIILAIVAIVLLFMWMWMWWMYKVRRKQAEQIKLMTSYHSLFENMPIVYLKHQLIFDQAGKVVDYLTVEANPRFEKYFKSSGPVIGKKGSEIDPKGTERMVHLYSMVISTQKELSFQHYNEASGNYFNVILTPSKHKGYIDVFCVDNTELAETQQMLRSANHKLSMSLDVANIVPWKWDLEKGTMLCDVNRPVELSHDDGMVNEEQLSVPDYQYFAKICKQDRERVKKAYKELTEGNVSKIKEEYRVVVRKNGVARYEWVEAQATVDKRDENNKPITLIGSSLVITGRKKMEEDLIMAKEKAEESNRLKSAFLANMSHEIRTPLNAIVGFSSILADAEEQEEKEEYINIIENNNTLLLQLVGDILDLSKIEAGTLEFIYSDLDLNALFKEMEASAQLRQKNAAVPIHYMPEMPDCSVSIEKNRLTQVVTNMLNNAMKFTPDGSITFGYHLKDTDFLYFYVTDTGCGIADDKKDSVFGRFVKLDSFAQGTGLGLSICQSIVEHMGGEIGVESEVSKGSTFWFTLPYRPVALKSVKEQKEHRMQKVENKLTVLIAEDNSSNFQLFESILKNQYNILHAWDGEEAVELFKKYNPHLILMDINMPKKSGYEATQMIREISPTVPIMAVTAYVYAEDEQRILNSGFDAYTSKPINAQKLQRDIIDLLKRQLIFM</sequence>
<dbReference type="CDD" id="cd16922">
    <property type="entry name" value="HATPase_EvgS-ArcB-TorS-like"/>
    <property type="match status" value="1"/>
</dbReference>
<dbReference type="CDD" id="cd00082">
    <property type="entry name" value="HisKA"/>
    <property type="match status" value="1"/>
</dbReference>
<keyword evidence="10" id="KW-0472">Membrane</keyword>
<dbReference type="SMART" id="SM00388">
    <property type="entry name" value="HisKA"/>
    <property type="match status" value="1"/>
</dbReference>
<dbReference type="Gene3D" id="3.40.50.2300">
    <property type="match status" value="1"/>
</dbReference>
<dbReference type="InterPro" id="IPR036097">
    <property type="entry name" value="HisK_dim/P_sf"/>
</dbReference>
<dbReference type="EC" id="2.7.13.3" evidence="2"/>
<name>A0A3E5B051_9BACE</name>
<dbReference type="InterPro" id="IPR005467">
    <property type="entry name" value="His_kinase_dom"/>
</dbReference>
<dbReference type="GO" id="GO:0009927">
    <property type="term" value="F:histidine phosphotransfer kinase activity"/>
    <property type="evidence" value="ECO:0007669"/>
    <property type="project" value="TreeGrafter"/>
</dbReference>
<evidence type="ECO:0000256" key="10">
    <source>
        <dbReference type="SAM" id="Phobius"/>
    </source>
</evidence>
<evidence type="ECO:0000256" key="2">
    <source>
        <dbReference type="ARBA" id="ARBA00012438"/>
    </source>
</evidence>
<feature type="transmembrane region" description="Helical" evidence="10">
    <location>
        <begin position="18"/>
        <end position="37"/>
    </location>
</feature>
<dbReference type="Pfam" id="PF02518">
    <property type="entry name" value="HATPase_c"/>
    <property type="match status" value="1"/>
</dbReference>
<keyword evidence="3 9" id="KW-0597">Phosphoprotein</keyword>
<keyword evidence="10" id="KW-0812">Transmembrane</keyword>
<evidence type="ECO:0000256" key="3">
    <source>
        <dbReference type="ARBA" id="ARBA00022553"/>
    </source>
</evidence>
<feature type="modified residue" description="4-aspartylphosphate" evidence="9">
    <location>
        <position position="985"/>
    </location>
</feature>
<dbReference type="RefSeq" id="WP_117725597.1">
    <property type="nucleotide sequence ID" value="NZ_QSUL01000024.1"/>
</dbReference>
<dbReference type="InterPro" id="IPR003661">
    <property type="entry name" value="HisK_dim/P_dom"/>
</dbReference>
<dbReference type="InterPro" id="IPR003594">
    <property type="entry name" value="HATPase_dom"/>
</dbReference>
<evidence type="ECO:0000256" key="5">
    <source>
        <dbReference type="ARBA" id="ARBA00022741"/>
    </source>
</evidence>
<dbReference type="InterPro" id="IPR004358">
    <property type="entry name" value="Sig_transdc_His_kin-like_C"/>
</dbReference>
<dbReference type="SMART" id="SM00387">
    <property type="entry name" value="HATPase_c"/>
    <property type="match status" value="1"/>
</dbReference>
<comment type="catalytic activity">
    <reaction evidence="1">
        <text>ATP + protein L-histidine = ADP + protein N-phospho-L-histidine.</text>
        <dbReference type="EC" id="2.7.13.3"/>
    </reaction>
</comment>
<dbReference type="GO" id="GO:0005524">
    <property type="term" value="F:ATP binding"/>
    <property type="evidence" value="ECO:0007669"/>
    <property type="project" value="UniProtKB-KW"/>
</dbReference>
<accession>A0A3E5B051</accession>
<keyword evidence="5" id="KW-0547">Nucleotide-binding</keyword>
<organism evidence="13 14">
    <name type="scientific">Bacteroides oleiciplenus</name>
    <dbReference type="NCBI Taxonomy" id="626931"/>
    <lineage>
        <taxon>Bacteria</taxon>
        <taxon>Pseudomonadati</taxon>
        <taxon>Bacteroidota</taxon>
        <taxon>Bacteroidia</taxon>
        <taxon>Bacteroidales</taxon>
        <taxon>Bacteroidaceae</taxon>
        <taxon>Bacteroides</taxon>
    </lineage>
</organism>
<dbReference type="SUPFAM" id="SSF55874">
    <property type="entry name" value="ATPase domain of HSP90 chaperone/DNA topoisomerase II/histidine kinase"/>
    <property type="match status" value="1"/>
</dbReference>
<dbReference type="InterPro" id="IPR036890">
    <property type="entry name" value="HATPase_C_sf"/>
</dbReference>
<keyword evidence="7" id="KW-0067">ATP-binding</keyword>
<keyword evidence="8" id="KW-0902">Two-component regulatory system</keyword>
<dbReference type="AlphaFoldDB" id="A0A3E5B051"/>
<evidence type="ECO:0000256" key="6">
    <source>
        <dbReference type="ARBA" id="ARBA00022777"/>
    </source>
</evidence>
<dbReference type="FunFam" id="3.30.565.10:FF:000006">
    <property type="entry name" value="Sensor histidine kinase WalK"/>
    <property type="match status" value="1"/>
</dbReference>
<evidence type="ECO:0000256" key="4">
    <source>
        <dbReference type="ARBA" id="ARBA00022679"/>
    </source>
</evidence>
<protein>
    <recommendedName>
        <fullName evidence="2">histidine kinase</fullName>
        <ecNumber evidence="2">2.7.13.3</ecNumber>
    </recommendedName>
</protein>
<dbReference type="EMBL" id="QSUL01000024">
    <property type="protein sequence ID" value="RGN30893.1"/>
    <property type="molecule type" value="Genomic_DNA"/>
</dbReference>
<dbReference type="Gene3D" id="1.10.287.130">
    <property type="match status" value="1"/>
</dbReference>
<reference evidence="13 14" key="1">
    <citation type="submission" date="2018-08" db="EMBL/GenBank/DDBJ databases">
        <title>A genome reference for cultivated species of the human gut microbiota.</title>
        <authorList>
            <person name="Zou Y."/>
            <person name="Xue W."/>
            <person name="Luo G."/>
        </authorList>
    </citation>
    <scope>NUCLEOTIDE SEQUENCE [LARGE SCALE GENOMIC DNA]</scope>
    <source>
        <strain evidence="13 14">OM05-15BH</strain>
    </source>
</reference>
<feature type="domain" description="Response regulatory" evidence="12">
    <location>
        <begin position="937"/>
        <end position="1050"/>
    </location>
</feature>
<dbReference type="FunFam" id="1.10.287.130:FF:000002">
    <property type="entry name" value="Two-component osmosensing histidine kinase"/>
    <property type="match status" value="1"/>
</dbReference>
<dbReference type="SMART" id="SM00448">
    <property type="entry name" value="REC"/>
    <property type="match status" value="1"/>
</dbReference>
<dbReference type="InterPro" id="IPR011006">
    <property type="entry name" value="CheY-like_superfamily"/>
</dbReference>
<dbReference type="Gene3D" id="3.30.565.10">
    <property type="entry name" value="Histidine kinase-like ATPase, C-terminal domain"/>
    <property type="match status" value="1"/>
</dbReference>
<evidence type="ECO:0000259" key="12">
    <source>
        <dbReference type="PROSITE" id="PS50110"/>
    </source>
</evidence>
<dbReference type="Proteomes" id="UP000260983">
    <property type="component" value="Unassembled WGS sequence"/>
</dbReference>
<evidence type="ECO:0000256" key="8">
    <source>
        <dbReference type="ARBA" id="ARBA00023012"/>
    </source>
</evidence>
<dbReference type="PROSITE" id="PS50109">
    <property type="entry name" value="HIS_KIN"/>
    <property type="match status" value="1"/>
</dbReference>
<evidence type="ECO:0000313" key="13">
    <source>
        <dbReference type="EMBL" id="RGN30893.1"/>
    </source>
</evidence>
<keyword evidence="10" id="KW-1133">Transmembrane helix</keyword>
<evidence type="ECO:0000259" key="11">
    <source>
        <dbReference type="PROSITE" id="PS50109"/>
    </source>
</evidence>
<dbReference type="PANTHER" id="PTHR43047">
    <property type="entry name" value="TWO-COMPONENT HISTIDINE PROTEIN KINASE"/>
    <property type="match status" value="1"/>
</dbReference>
<gene>
    <name evidence="13" type="ORF">DXB65_22175</name>
</gene>
<dbReference type="InterPro" id="IPR001789">
    <property type="entry name" value="Sig_transdc_resp-reg_receiver"/>
</dbReference>
<dbReference type="PANTHER" id="PTHR43047:SF72">
    <property type="entry name" value="OSMOSENSING HISTIDINE PROTEIN KINASE SLN1"/>
    <property type="match status" value="1"/>
</dbReference>
<evidence type="ECO:0000256" key="9">
    <source>
        <dbReference type="PROSITE-ProRule" id="PRU00169"/>
    </source>
</evidence>
<evidence type="ECO:0000313" key="14">
    <source>
        <dbReference type="Proteomes" id="UP000260983"/>
    </source>
</evidence>
<proteinExistence type="predicted"/>
<dbReference type="PROSITE" id="PS50110">
    <property type="entry name" value="RESPONSE_REGULATORY"/>
    <property type="match status" value="1"/>
</dbReference>
<dbReference type="Pfam" id="PF00512">
    <property type="entry name" value="HisKA"/>
    <property type="match status" value="1"/>
</dbReference>
<dbReference type="SUPFAM" id="SSF47384">
    <property type="entry name" value="Homodimeric domain of signal transducing histidine kinase"/>
    <property type="match status" value="1"/>
</dbReference>
<dbReference type="CDD" id="cd17546">
    <property type="entry name" value="REC_hyHK_CKI1_RcsC-like"/>
    <property type="match status" value="1"/>
</dbReference>
<keyword evidence="4" id="KW-0808">Transferase</keyword>
<feature type="domain" description="Histidine kinase" evidence="11">
    <location>
        <begin position="703"/>
        <end position="915"/>
    </location>
</feature>
<evidence type="ECO:0000256" key="7">
    <source>
        <dbReference type="ARBA" id="ARBA00022840"/>
    </source>
</evidence>
<keyword evidence="6" id="KW-0418">Kinase</keyword>
<feature type="transmembrane region" description="Helical" evidence="10">
    <location>
        <begin position="388"/>
        <end position="410"/>
    </location>
</feature>
<dbReference type="GO" id="GO:0000155">
    <property type="term" value="F:phosphorelay sensor kinase activity"/>
    <property type="evidence" value="ECO:0007669"/>
    <property type="project" value="InterPro"/>
</dbReference>
<dbReference type="Gene3D" id="3.30.450.20">
    <property type="entry name" value="PAS domain"/>
    <property type="match status" value="1"/>
</dbReference>